<dbReference type="GO" id="GO:0005737">
    <property type="term" value="C:cytoplasm"/>
    <property type="evidence" value="ECO:0007669"/>
    <property type="project" value="TreeGrafter"/>
</dbReference>
<dbReference type="GO" id="GO:0102522">
    <property type="term" value="F:tRNA 4-demethylwyosine alpha-amino-alpha-carboxypropyltransferase activity"/>
    <property type="evidence" value="ECO:0007669"/>
    <property type="project" value="UniProtKB-EC"/>
</dbReference>
<keyword evidence="5" id="KW-0819">tRNA processing</keyword>
<reference evidence="8" key="1">
    <citation type="submission" date="2021-07" db="EMBL/GenBank/DDBJ databases">
        <title>Draft genome of Mortierella alpina, strain LL118, isolated from an aspen leaf litter sample.</title>
        <authorList>
            <person name="Yang S."/>
            <person name="Vinatzer B.A."/>
        </authorList>
    </citation>
    <scope>NUCLEOTIDE SEQUENCE</scope>
    <source>
        <strain evidence="8">LL118</strain>
    </source>
</reference>
<dbReference type="GO" id="GO:0008175">
    <property type="term" value="F:tRNA methyltransferase activity"/>
    <property type="evidence" value="ECO:0007669"/>
    <property type="project" value="TreeGrafter"/>
</dbReference>
<evidence type="ECO:0000256" key="5">
    <source>
        <dbReference type="ARBA" id="ARBA00022694"/>
    </source>
</evidence>
<dbReference type="EC" id="2.5.1.114" evidence="2"/>
<dbReference type="InterPro" id="IPR030382">
    <property type="entry name" value="MeTrfase_TRM5/TYW2"/>
</dbReference>
<organism evidence="8 9">
    <name type="scientific">Mortierella alpina</name>
    <name type="common">Oleaginous fungus</name>
    <name type="synonym">Mortierella renispora</name>
    <dbReference type="NCBI Taxonomy" id="64518"/>
    <lineage>
        <taxon>Eukaryota</taxon>
        <taxon>Fungi</taxon>
        <taxon>Fungi incertae sedis</taxon>
        <taxon>Mucoromycota</taxon>
        <taxon>Mortierellomycotina</taxon>
        <taxon>Mortierellomycetes</taxon>
        <taxon>Mortierellales</taxon>
        <taxon>Mortierellaceae</taxon>
        <taxon>Mortierella</taxon>
    </lineage>
</organism>
<dbReference type="SUPFAM" id="SSF53335">
    <property type="entry name" value="S-adenosyl-L-methionine-dependent methyltransferases"/>
    <property type="match status" value="1"/>
</dbReference>
<evidence type="ECO:0000256" key="2">
    <source>
        <dbReference type="ARBA" id="ARBA00012265"/>
    </source>
</evidence>
<dbReference type="AlphaFoldDB" id="A0A9P8CY06"/>
<dbReference type="PROSITE" id="PS51684">
    <property type="entry name" value="SAM_MT_TRM5_TYW2"/>
    <property type="match status" value="1"/>
</dbReference>
<evidence type="ECO:0000313" key="9">
    <source>
        <dbReference type="Proteomes" id="UP000717515"/>
    </source>
</evidence>
<gene>
    <name evidence="8" type="ORF">KVV02_001042</name>
</gene>
<comment type="catalytic activity">
    <reaction evidence="6">
        <text>4-demethylwyosine(37) in tRNA(Phe) + S-adenosyl-L-methionine = 4-demethyl-7-[(3S)-3-amino-3-carboxypropyl]wyosine(37) in tRNA(Phe) + S-methyl-5'-thioadenosine + H(+)</text>
        <dbReference type="Rhea" id="RHEA:36355"/>
        <dbReference type="Rhea" id="RHEA-COMP:10164"/>
        <dbReference type="Rhea" id="RHEA-COMP:10378"/>
        <dbReference type="ChEBI" id="CHEBI:15378"/>
        <dbReference type="ChEBI" id="CHEBI:17509"/>
        <dbReference type="ChEBI" id="CHEBI:59789"/>
        <dbReference type="ChEBI" id="CHEBI:64315"/>
        <dbReference type="ChEBI" id="CHEBI:73550"/>
        <dbReference type="EC" id="2.5.1.114"/>
    </reaction>
</comment>
<dbReference type="PANTHER" id="PTHR23245">
    <property type="entry name" value="TRNA METHYLTRANSFERASE"/>
    <property type="match status" value="1"/>
</dbReference>
<dbReference type="InterPro" id="IPR029063">
    <property type="entry name" value="SAM-dependent_MTases_sf"/>
</dbReference>
<accession>A0A9P8CY06</accession>
<dbReference type="Gene3D" id="3.40.50.150">
    <property type="entry name" value="Vaccinia Virus protein VP39"/>
    <property type="match status" value="1"/>
</dbReference>
<proteinExistence type="predicted"/>
<evidence type="ECO:0000256" key="3">
    <source>
        <dbReference type="ARBA" id="ARBA00022679"/>
    </source>
</evidence>
<comment type="pathway">
    <text evidence="1">tRNA modification; wybutosine-tRNA(Phe) biosynthesis.</text>
</comment>
<evidence type="ECO:0000256" key="4">
    <source>
        <dbReference type="ARBA" id="ARBA00022691"/>
    </source>
</evidence>
<keyword evidence="4" id="KW-0949">S-adenosyl-L-methionine</keyword>
<dbReference type="GO" id="GO:0030488">
    <property type="term" value="P:tRNA methylation"/>
    <property type="evidence" value="ECO:0007669"/>
    <property type="project" value="TreeGrafter"/>
</dbReference>
<feature type="domain" description="SAM-dependent methyltransferase TRM5/TYW2-type" evidence="7">
    <location>
        <begin position="261"/>
        <end position="580"/>
    </location>
</feature>
<evidence type="ECO:0000256" key="6">
    <source>
        <dbReference type="ARBA" id="ARBA00049400"/>
    </source>
</evidence>
<evidence type="ECO:0000256" key="1">
    <source>
        <dbReference type="ARBA" id="ARBA00004797"/>
    </source>
</evidence>
<dbReference type="Proteomes" id="UP000717515">
    <property type="component" value="Unassembled WGS sequence"/>
</dbReference>
<keyword evidence="3" id="KW-0808">Transferase</keyword>
<dbReference type="GO" id="GO:0031591">
    <property type="term" value="P:wybutosine biosynthetic process"/>
    <property type="evidence" value="ECO:0007669"/>
    <property type="project" value="TreeGrafter"/>
</dbReference>
<name>A0A9P8CY06_MORAP</name>
<comment type="caution">
    <text evidence="8">The sequence shown here is derived from an EMBL/GenBank/DDBJ whole genome shotgun (WGS) entry which is preliminary data.</text>
</comment>
<protein>
    <recommendedName>
        <fullName evidence="2">tRNA(Phe) (4-demethylwyosine(37)-C(7)) aminocarboxypropyltransferase</fullName>
        <ecNumber evidence="2">2.5.1.114</ecNumber>
    </recommendedName>
</protein>
<dbReference type="InterPro" id="IPR056743">
    <property type="entry name" value="TRM5-TYW2-like_MTfase"/>
</dbReference>
<dbReference type="PANTHER" id="PTHR23245:SF25">
    <property type="entry name" value="TRNA WYBUTOSINE-SYNTHESIZING PROTEIN 2 HOMOLOG"/>
    <property type="match status" value="1"/>
</dbReference>
<dbReference type="Pfam" id="PF02475">
    <property type="entry name" value="TRM5-TYW2_MTfase"/>
    <property type="match status" value="1"/>
</dbReference>
<evidence type="ECO:0000259" key="7">
    <source>
        <dbReference type="PROSITE" id="PS51684"/>
    </source>
</evidence>
<dbReference type="EMBL" id="JAIFTL010000050">
    <property type="protein sequence ID" value="KAG9325043.1"/>
    <property type="molecule type" value="Genomic_DNA"/>
</dbReference>
<sequence>MPSTIPVLLVPTHLTKHLKVFLDTAGWRDRTRLITRYSQITEAGGDLASHMAMAVLPIGPFSALPGAEARDMESLWELLEGPAGTQPPLALPPPVADPLTLKSIFVVYLAPTAFAAPKHLLVQTPLEKLHQGVSDFLTPFLQAWGQDTSDTQSTDSQLVLDDLPRLLASLPQKWEHYSDFTLLPPSAFLTAPWPTVMKHLVALDQEQARNSDPLNADDRVMAKWERLIQDALQSSHIARKAIIPVNDILRRPTIRPLTGDWKLHNRYKSWIEDDLHLLEHQQIEDTTIPGNNITANSAESLQPSKDDFRQAYWAETCQNHVWYTWAPMFTMFSAGNITEKERVAKSRPIFDAKGKTVVDLYAGIGYFALVYLIHAGAKVVHACEWNPWSVEGLAQGAGRNGIPWKKYLGASVAAPSNGAASSTAISTTTTWESASQEAVRQGRLQDFETSPVERALVPGKKPKSYGNLIIYPGDNAQWIDAFENQAHHVNLGLIPSAEPGWVLGVRALCPREGGYLHVHHNIRVGEEKSFKKYLLDSLRDLFAIWKTSSAPWSIHIRHLENVKSFAPLVFHYVVDVECRPTLPGIL</sequence>
<evidence type="ECO:0000313" key="8">
    <source>
        <dbReference type="EMBL" id="KAG9325043.1"/>
    </source>
</evidence>